<dbReference type="PANTHER" id="PTHR46033">
    <property type="entry name" value="PROTEIN MAIN-LIKE 2"/>
    <property type="match status" value="1"/>
</dbReference>
<evidence type="ECO:0000313" key="2">
    <source>
        <dbReference type="EMBL" id="SPT15472.1"/>
    </source>
</evidence>
<dbReference type="GO" id="GO:0010073">
    <property type="term" value="P:meristem maintenance"/>
    <property type="evidence" value="ECO:0007669"/>
    <property type="project" value="InterPro"/>
</dbReference>
<accession>A0A7H4LA34</accession>
<name>A0A7H4LA34_WHEAT</name>
<gene>
    <name evidence="2" type="ORF">CAMPLR22A2D_LOCUS61</name>
</gene>
<dbReference type="AlphaFoldDB" id="A0A7H4LA34"/>
<dbReference type="PANTHER" id="PTHR46033:SF87">
    <property type="entry name" value="AMINOTRANSFERASE-LIKE PLANT MOBILE DOMAIN-CONTAINING PROTEIN"/>
    <property type="match status" value="1"/>
</dbReference>
<dbReference type="Pfam" id="PF10536">
    <property type="entry name" value="PMD"/>
    <property type="match status" value="1"/>
</dbReference>
<dbReference type="InterPro" id="IPR019557">
    <property type="entry name" value="AminoTfrase-like_pln_mobile"/>
</dbReference>
<organism evidence="2 3">
    <name type="scientific">Triticum aestivum</name>
    <name type="common">Wheat</name>
    <dbReference type="NCBI Taxonomy" id="4565"/>
    <lineage>
        <taxon>Eukaryota</taxon>
        <taxon>Viridiplantae</taxon>
        <taxon>Streptophyta</taxon>
        <taxon>Embryophyta</taxon>
        <taxon>Tracheophyta</taxon>
        <taxon>Spermatophyta</taxon>
        <taxon>Magnoliopsida</taxon>
        <taxon>Liliopsida</taxon>
        <taxon>Poales</taxon>
        <taxon>Poaceae</taxon>
        <taxon>BOP clade</taxon>
        <taxon>Pooideae</taxon>
        <taxon>Triticodae</taxon>
        <taxon>Triticeae</taxon>
        <taxon>Triticinae</taxon>
        <taxon>Triticum</taxon>
    </lineage>
</organism>
<dbReference type="Proteomes" id="UP000280104">
    <property type="component" value="Chromosome II"/>
</dbReference>
<evidence type="ECO:0000259" key="1">
    <source>
        <dbReference type="Pfam" id="PF10536"/>
    </source>
</evidence>
<sequence>MYQKYVAELDTITPEQVEWQPYGADHRLGYTPEISINPMCLRDRDLWLMRCPLICNWAVEFHLPHRVFRQFGLFQPHPPEWVDTDKALHRLDRRRRRKIKDWDKHHALYVTRFQFCAEQARSSARAQLREHNPLDFDNYIRWLLENTRVEICPPAYNEDILEEPVNFEDLSKGKYNRDVRVGQGVPAVPVINYVRSEIKKAADESQSILENTPVGKGNDDGSL</sequence>
<feature type="domain" description="Aminotransferase-like plant mobile" evidence="1">
    <location>
        <begin position="3"/>
        <end position="110"/>
    </location>
</feature>
<protein>
    <recommendedName>
        <fullName evidence="1">Aminotransferase-like plant mobile domain-containing protein</fullName>
    </recommendedName>
</protein>
<evidence type="ECO:0000313" key="3">
    <source>
        <dbReference type="Proteomes" id="UP000280104"/>
    </source>
</evidence>
<proteinExistence type="predicted"/>
<dbReference type="InterPro" id="IPR044824">
    <property type="entry name" value="MAIN-like"/>
</dbReference>
<dbReference type="EMBL" id="LS480641">
    <property type="protein sequence ID" value="SPT15472.1"/>
    <property type="molecule type" value="Genomic_DNA"/>
</dbReference>
<reference evidence="2 3" key="1">
    <citation type="submission" date="2018-05" db="EMBL/GenBank/DDBJ databases">
        <authorList>
            <person name="Thind KAUR A."/>
        </authorList>
    </citation>
    <scope>NUCLEOTIDE SEQUENCE [LARGE SCALE GENOMIC DNA]</scope>
</reference>